<dbReference type="AlphaFoldDB" id="A0A1S0U3J8"/>
<dbReference type="RefSeq" id="XP_003139351.1">
    <property type="nucleotide sequence ID" value="XM_003139303.1"/>
</dbReference>
<dbReference type="KEGG" id="loa:LOAG_03766"/>
<evidence type="ECO:0000313" key="1">
    <source>
        <dbReference type="EMBL" id="EFO24722.1"/>
    </source>
</evidence>
<dbReference type="InterPro" id="IPR006150">
    <property type="entry name" value="Cys_repeat_1"/>
</dbReference>
<sequence length="781" mass="85776">MLCCSLVRNMLPYSCPSAKQIPAISGNNNNVYCTKPGQSYVCPAGAICKTAANSLNVYICCYENQKIPHSISIKPECQNRAIAQSGTSNSFVSCKQDGNRADECAEGYSCSQATNVRDQYICCSIKTNLPAVQSICPGQKKLLMYDDSTPYYCSPTQPVPCPTNYICNKVIGESDTYVCCSELSPITDHCPSDFTPSLSENGEKIYCTPNDPLTCPVTAICMESVSNTDIYLCCYSSLPNRICPDDQIASGFSKGQVEVCNGAGASCSQSGYTCQVSRVLSTWICCGHSITMALCADGRETFYQIEGQTYGCNPTSYPTNCPVNYECAQSNHPNISVCCLISTTTSKTTSFTSTVPVLVKMMIKTAARTPATTKEATMLTITTTEALKPECPTLWQPYVDYQTGDNQFCNGIADKSCSFGYSCTHSTYYGIYMCCRFGSGLQCASGTNILLINNQPRLCSITNAHICPLGYSCQISTLTNIHICCGNIHAEDERTIIPTSFGSDIRCQHDLSIPAHIHYHYIRFCPTLGSFNGCPQGYICSKSNRPNLNIFWSLTIKVKPVEAVCGKNGLAYHQDGKPLECSEDTENICPEHYVCQPSLTNTKMYCCLTELHCLSSVTSPSVIKYCEQLADCQSDEECKEVINMNGIHICCPKSIQEKTRCLGRETFLTDSIPALCSSTANCPDDYECSNLTTTNEYTCCKETKKLIQICPDNRDPFRKFADDTLFYCDNNDFSCPTGYLCKQSLLNRFICCSPIGFCPIGKKAQLDAATNQAKRLSFNRN</sequence>
<dbReference type="EMBL" id="JH712221">
    <property type="protein sequence ID" value="EFO24722.1"/>
    <property type="molecule type" value="Genomic_DNA"/>
</dbReference>
<proteinExistence type="predicted"/>
<evidence type="ECO:0008006" key="2">
    <source>
        <dbReference type="Google" id="ProtNLM"/>
    </source>
</evidence>
<dbReference type="OrthoDB" id="5776602at2759"/>
<protein>
    <recommendedName>
        <fullName evidence="2">EB domain-containing protein</fullName>
    </recommendedName>
</protein>
<reference evidence="1" key="1">
    <citation type="submission" date="2012-04" db="EMBL/GenBank/DDBJ databases">
        <title>The Genome Sequence of Loa loa.</title>
        <authorList>
            <consortium name="The Broad Institute Genome Sequencing Platform"/>
            <consortium name="Broad Institute Genome Sequencing Center for Infectious Disease"/>
            <person name="Nutman T.B."/>
            <person name="Fink D.L."/>
            <person name="Russ C."/>
            <person name="Young S."/>
            <person name="Zeng Q."/>
            <person name="Gargeya S."/>
            <person name="Alvarado L."/>
            <person name="Berlin A."/>
            <person name="Chapman S.B."/>
            <person name="Chen Z."/>
            <person name="Freedman E."/>
            <person name="Gellesch M."/>
            <person name="Goldberg J."/>
            <person name="Griggs A."/>
            <person name="Gujja S."/>
            <person name="Heilman E.R."/>
            <person name="Heiman D."/>
            <person name="Howarth C."/>
            <person name="Mehta T."/>
            <person name="Neiman D."/>
            <person name="Pearson M."/>
            <person name="Roberts A."/>
            <person name="Saif S."/>
            <person name="Shea T."/>
            <person name="Shenoy N."/>
            <person name="Sisk P."/>
            <person name="Stolte C."/>
            <person name="Sykes S."/>
            <person name="White J."/>
            <person name="Yandava C."/>
            <person name="Haas B."/>
            <person name="Henn M.R."/>
            <person name="Nusbaum C."/>
            <person name="Birren B."/>
        </authorList>
    </citation>
    <scope>NUCLEOTIDE SEQUENCE [LARGE SCALE GENOMIC DNA]</scope>
</reference>
<dbReference type="Pfam" id="PF14625">
    <property type="entry name" value="Lustrin_cystein"/>
    <property type="match status" value="9"/>
</dbReference>
<dbReference type="InterPro" id="IPR028150">
    <property type="entry name" value="Lustrin_cystein"/>
</dbReference>
<dbReference type="PANTHER" id="PTHR46339:SF15">
    <property type="entry name" value="CC DOMAIN-CONTAINING PROTEIN"/>
    <property type="match status" value="1"/>
</dbReference>
<dbReference type="InterPro" id="IPR053014">
    <property type="entry name" value="Cuticle_assoc_divergent"/>
</dbReference>
<name>A0A1S0U3J8_LOALO</name>
<dbReference type="CTD" id="9941158"/>
<dbReference type="FunCoup" id="A0A1S0U3J8">
    <property type="interactions" value="13"/>
</dbReference>
<accession>A0A1S0U3J8</accession>
<dbReference type="OMA" id="SQNMHLC"/>
<organism evidence="1">
    <name type="scientific">Loa loa</name>
    <name type="common">Eye worm</name>
    <name type="synonym">Filaria loa</name>
    <dbReference type="NCBI Taxonomy" id="7209"/>
    <lineage>
        <taxon>Eukaryota</taxon>
        <taxon>Metazoa</taxon>
        <taxon>Ecdysozoa</taxon>
        <taxon>Nematoda</taxon>
        <taxon>Chromadorea</taxon>
        <taxon>Rhabditida</taxon>
        <taxon>Spirurina</taxon>
        <taxon>Spiruromorpha</taxon>
        <taxon>Filarioidea</taxon>
        <taxon>Onchocercidae</taxon>
        <taxon>Loa</taxon>
    </lineage>
</organism>
<dbReference type="GeneID" id="9941158"/>
<dbReference type="InParanoid" id="A0A1S0U3J8"/>
<gene>
    <name evidence="1" type="ORF">LOAG_03766</name>
</gene>
<dbReference type="PANTHER" id="PTHR46339">
    <property type="entry name" value="PROTEIN CBG15282-RELATED"/>
    <property type="match status" value="1"/>
</dbReference>
<dbReference type="SMART" id="SM00289">
    <property type="entry name" value="WR1"/>
    <property type="match status" value="12"/>
</dbReference>